<proteinExistence type="predicted"/>
<dbReference type="Gene3D" id="2.30.110.10">
    <property type="entry name" value="Electron Transport, Fmn-binding Protein, Chain A"/>
    <property type="match status" value="1"/>
</dbReference>
<comment type="caution">
    <text evidence="1">The sequence shown here is derived from an EMBL/GenBank/DDBJ whole genome shotgun (WGS) entry which is preliminary data.</text>
</comment>
<name>A0A3N0AF69_9ACTN</name>
<dbReference type="RefSeq" id="WP_123198209.1">
    <property type="nucleotide sequence ID" value="NZ_QICB01000003.1"/>
</dbReference>
<dbReference type="Proteomes" id="UP000267368">
    <property type="component" value="Unassembled WGS sequence"/>
</dbReference>
<evidence type="ECO:0000313" key="1">
    <source>
        <dbReference type="EMBL" id="RNL19888.1"/>
    </source>
</evidence>
<evidence type="ECO:0000313" key="2">
    <source>
        <dbReference type="Proteomes" id="UP000267368"/>
    </source>
</evidence>
<dbReference type="OrthoDB" id="162914at2"/>
<dbReference type="InterPro" id="IPR012349">
    <property type="entry name" value="Split_barrel_FMN-bd"/>
</dbReference>
<accession>A0A3N0AF69</accession>
<keyword evidence="2" id="KW-1185">Reference proteome</keyword>
<dbReference type="AlphaFoldDB" id="A0A3N0AF69"/>
<sequence>MSQRYAATDKFTTLEGKDLADSMAAVAGAAVVATVNEDGTPNAAVFVPMMADDDHVVMTLAPNRTRENIERTGTCVLVYEEVNAQAASKAERYRGARLRLELLREGDPHRDEALSAWPRVTPYTMAFLVVERMPIG</sequence>
<dbReference type="EMBL" id="QICB01000003">
    <property type="protein sequence ID" value="RNL19888.1"/>
    <property type="molecule type" value="Genomic_DNA"/>
</dbReference>
<protein>
    <submittedName>
        <fullName evidence="1">Uncharacterized protein</fullName>
    </submittedName>
</protein>
<organism evidence="1 2">
    <name type="scientific">Slackia faecicanis</name>
    <dbReference type="NCBI Taxonomy" id="255723"/>
    <lineage>
        <taxon>Bacteria</taxon>
        <taxon>Bacillati</taxon>
        <taxon>Actinomycetota</taxon>
        <taxon>Coriobacteriia</taxon>
        <taxon>Eggerthellales</taxon>
        <taxon>Eggerthellaceae</taxon>
        <taxon>Slackia</taxon>
    </lineage>
</organism>
<reference evidence="2" key="1">
    <citation type="submission" date="2018-05" db="EMBL/GenBank/DDBJ databases">
        <title>Genome Sequencing of selected type strains of the family Eggerthellaceae.</title>
        <authorList>
            <person name="Danylec N."/>
            <person name="Stoll D.A."/>
            <person name="Doetsch A."/>
            <person name="Huch M."/>
        </authorList>
    </citation>
    <scope>NUCLEOTIDE SEQUENCE [LARGE SCALE GENOMIC DNA]</scope>
    <source>
        <strain evidence="2">DSM 17537</strain>
    </source>
</reference>
<dbReference type="SUPFAM" id="SSF50475">
    <property type="entry name" value="FMN-binding split barrel"/>
    <property type="match status" value="1"/>
</dbReference>
<gene>
    <name evidence="1" type="ORF">DMP07_05880</name>
</gene>